<dbReference type="EMBL" id="ADBJ01000020">
    <property type="protein sequence ID" value="EFA82322.1"/>
    <property type="molecule type" value="Genomic_DNA"/>
</dbReference>
<dbReference type="RefSeq" id="XP_020434439.1">
    <property type="nucleotide sequence ID" value="XM_020575644.1"/>
</dbReference>
<dbReference type="Gene3D" id="1.25.40.420">
    <property type="match status" value="1"/>
</dbReference>
<dbReference type="Proteomes" id="UP000001396">
    <property type="component" value="Unassembled WGS sequence"/>
</dbReference>
<accession>D3B8F4</accession>
<reference evidence="1 2" key="1">
    <citation type="journal article" date="2011" name="Genome Res.">
        <title>Phylogeny-wide analysis of social amoeba genomes highlights ancient origins for complex intercellular communication.</title>
        <authorList>
            <person name="Heidel A.J."/>
            <person name="Lawal H.M."/>
            <person name="Felder M."/>
            <person name="Schilde C."/>
            <person name="Helps N.R."/>
            <person name="Tunggal B."/>
            <person name="Rivero F."/>
            <person name="John U."/>
            <person name="Schleicher M."/>
            <person name="Eichinger L."/>
            <person name="Platzer M."/>
            <person name="Noegel A.A."/>
            <person name="Schaap P."/>
            <person name="Gloeckner G."/>
        </authorList>
    </citation>
    <scope>NUCLEOTIDE SEQUENCE [LARGE SCALE GENOMIC DNA]</scope>
    <source>
        <strain evidence="2">ATCC 26659 / Pp 5 / PN500</strain>
    </source>
</reference>
<evidence type="ECO:0008006" key="3">
    <source>
        <dbReference type="Google" id="ProtNLM"/>
    </source>
</evidence>
<dbReference type="GeneID" id="31360234"/>
<sequence length="278" mass="32452">MGRIDLKKLIPGFEHLELEPTEHTQPTQQSSKYEDDRFYYAQPSFEKNISHDIVFLLSPTSNDNIIILNNYNNNYNQNYIRYNINDNGDTFININDYISINVYEEEEVRIYSHKTMLVNGSDYFKMLLKDVSLDITEIEIVIPNVSMYFFLILKSDGVYLKEIEIFNSVLLWIRANVKGVTIERIVGGVRGNSENNKNNNNGKILAKLEEIFQLIRFPLMSYEELVSDVEPYQIIPDRLLLEAYRYKSVLAHSKLPQTSIIISKHRLQNSNITTHTIQ</sequence>
<evidence type="ECO:0000313" key="1">
    <source>
        <dbReference type="EMBL" id="EFA82322.1"/>
    </source>
</evidence>
<dbReference type="AlphaFoldDB" id="D3B8F4"/>
<dbReference type="InParanoid" id="D3B8F4"/>
<gene>
    <name evidence="1" type="ORF">PPL_04747</name>
</gene>
<organism evidence="1 2">
    <name type="scientific">Heterostelium pallidum (strain ATCC 26659 / Pp 5 / PN500)</name>
    <name type="common">Cellular slime mold</name>
    <name type="synonym">Polysphondylium pallidum</name>
    <dbReference type="NCBI Taxonomy" id="670386"/>
    <lineage>
        <taxon>Eukaryota</taxon>
        <taxon>Amoebozoa</taxon>
        <taxon>Evosea</taxon>
        <taxon>Eumycetozoa</taxon>
        <taxon>Dictyostelia</taxon>
        <taxon>Acytosteliales</taxon>
        <taxon>Acytosteliaceae</taxon>
        <taxon>Heterostelium</taxon>
    </lineage>
</organism>
<name>D3B8F4_HETP5</name>
<keyword evidence="2" id="KW-1185">Reference proteome</keyword>
<evidence type="ECO:0000313" key="2">
    <source>
        <dbReference type="Proteomes" id="UP000001396"/>
    </source>
</evidence>
<proteinExistence type="predicted"/>
<protein>
    <recommendedName>
        <fullName evidence="3">BTB domain-containing protein</fullName>
    </recommendedName>
</protein>
<comment type="caution">
    <text evidence="1">The sequence shown here is derived from an EMBL/GenBank/DDBJ whole genome shotgun (WGS) entry which is preliminary data.</text>
</comment>